<evidence type="ECO:0000256" key="1">
    <source>
        <dbReference type="ARBA" id="ARBA00008401"/>
    </source>
</evidence>
<dbReference type="PRINTS" id="PR01898">
    <property type="entry name" value="SAGSUPRFAMLY"/>
</dbReference>
<feature type="domain" description="Staphylococcal/Streptococcal toxin beta-grasp" evidence="8">
    <location>
        <begin position="145"/>
        <end position="249"/>
    </location>
</feature>
<accession>A0A6M8B1R6</accession>
<dbReference type="InterPro" id="IPR016091">
    <property type="entry name" value="SuperAg_toxin_C"/>
</dbReference>
<dbReference type="PROSITE" id="PS00277">
    <property type="entry name" value="STAPH_STREP_TOXIN_1"/>
    <property type="match status" value="1"/>
</dbReference>
<organism evidence="9">
    <name type="scientific">Staphylococcus aureus</name>
    <dbReference type="NCBI Taxonomy" id="1280"/>
    <lineage>
        <taxon>Bacteria</taxon>
        <taxon>Bacillati</taxon>
        <taxon>Bacillota</taxon>
        <taxon>Bacilli</taxon>
        <taxon>Bacillales</taxon>
        <taxon>Staphylococcaceae</taxon>
        <taxon>Staphylococcus</taxon>
    </lineage>
</organism>
<dbReference type="Pfam" id="PF01123">
    <property type="entry name" value="Stap_Strp_toxin"/>
    <property type="match status" value="1"/>
</dbReference>
<proteinExistence type="inferred from homology"/>
<sequence>MILGEFEVKYLTGFILILLLEGILTNSASAIAYSDLHHKSKFNSKRLSNAKMSFANPTDLENKKTNDRLLTHDLLFHDMFLNDAWKKDFKVEFENEALSNEFINKNIDIYTGSYSYECHGGATNKTQCSYGGVTLSDNNKYDDYKNIPCNLWIDGHQTEKELTAVKTKKKIVTIQELDVQLRNYLNEKYKLYEKGGDIVKGYVKYHNDDEKNVEYDFYNLNGEYGHEVLKMYADNKTINSDKLHLDIYLFKS</sequence>
<keyword evidence="3" id="KW-0800">Toxin</keyword>
<feature type="disulfide bond" evidence="6">
    <location>
        <begin position="118"/>
        <end position="128"/>
    </location>
</feature>
<evidence type="ECO:0000256" key="3">
    <source>
        <dbReference type="ARBA" id="ARBA00022656"/>
    </source>
</evidence>
<dbReference type="PROSITE" id="PS00278">
    <property type="entry name" value="STAPH_STREP_TOXIN_2"/>
    <property type="match status" value="1"/>
</dbReference>
<dbReference type="InterPro" id="IPR008992">
    <property type="entry name" value="Enterotoxin"/>
</dbReference>
<comment type="similarity">
    <text evidence="1">Belongs to the staphylococcal/streptococcal toxin family.</text>
</comment>
<dbReference type="GO" id="GO:0090729">
    <property type="term" value="F:toxin activity"/>
    <property type="evidence" value="ECO:0007669"/>
    <property type="project" value="UniProtKB-KW"/>
</dbReference>
<keyword evidence="2" id="KW-0766">Superantigen</keyword>
<dbReference type="InterPro" id="IPR013307">
    <property type="entry name" value="Superantigen_bac"/>
</dbReference>
<evidence type="ECO:0000313" key="9">
    <source>
        <dbReference type="EMBL" id="QKD77151.1"/>
    </source>
</evidence>
<dbReference type="Pfam" id="PF02876">
    <property type="entry name" value="Stap_Strp_tox_C"/>
    <property type="match status" value="1"/>
</dbReference>
<keyword evidence="6" id="KW-1015">Disulfide bond</keyword>
<keyword evidence="5" id="KW-0260">Enterotoxin</keyword>
<dbReference type="EMBL" id="MN257145">
    <property type="protein sequence ID" value="QKD77151.1"/>
    <property type="molecule type" value="Genomic_DNA"/>
</dbReference>
<dbReference type="InterPro" id="IPR006123">
    <property type="entry name" value="Toxin_b-grasp_Staph/Strep"/>
</dbReference>
<dbReference type="InterPro" id="IPR006173">
    <property type="entry name" value="Staph_tox_OB"/>
</dbReference>
<gene>
    <name evidence="9" type="primary">selW</name>
</gene>
<dbReference type="InterPro" id="IPR006126">
    <property type="entry name" value="Staph/Strept_toxin_CS"/>
</dbReference>
<feature type="domain" description="Staphylococcal/Streptococcal toxin OB-fold" evidence="7">
    <location>
        <begin position="52"/>
        <end position="135"/>
    </location>
</feature>
<dbReference type="Gene3D" id="3.10.20.120">
    <property type="match status" value="1"/>
</dbReference>
<reference evidence="9" key="1">
    <citation type="journal article" date="2020" name="Toxins">
        <title>Prevalence and Genetic Diversity of Staphylococcal Enterotoxin (-Like) Genes sey, selw, selx, selz, sel26 and sel27 in Community-Acquired Methicillin-Resistant Staphylococcus aureus.</title>
        <authorList>
            <person name="Aung M.S."/>
            <person name="Urushibara N."/>
            <person name="Kawaguchiya M."/>
            <person name="Ito M."/>
            <person name="Habadera S."/>
            <person name="Kobayashi N."/>
        </authorList>
    </citation>
    <scope>NUCLEOTIDE SEQUENCE</scope>
    <source>
        <strain evidence="9">SC533</strain>
    </source>
</reference>
<evidence type="ECO:0000256" key="4">
    <source>
        <dbReference type="ARBA" id="ARBA00022729"/>
    </source>
</evidence>
<dbReference type="PRINTS" id="PR00279">
    <property type="entry name" value="BACTRLTOXIN"/>
</dbReference>
<dbReference type="GO" id="GO:0005576">
    <property type="term" value="C:extracellular region"/>
    <property type="evidence" value="ECO:0007669"/>
    <property type="project" value="InterPro"/>
</dbReference>
<dbReference type="Gene3D" id="2.40.50.110">
    <property type="match status" value="1"/>
</dbReference>
<evidence type="ECO:0000256" key="6">
    <source>
        <dbReference type="PIRSR" id="PIRSR613307-50"/>
    </source>
</evidence>
<dbReference type="SUPFAM" id="SSF54334">
    <property type="entry name" value="Superantigen toxins, C-terminal domain"/>
    <property type="match status" value="1"/>
</dbReference>
<keyword evidence="4" id="KW-0732">Signal</keyword>
<evidence type="ECO:0000256" key="2">
    <source>
        <dbReference type="ARBA" id="ARBA00022633"/>
    </source>
</evidence>
<evidence type="ECO:0000259" key="7">
    <source>
        <dbReference type="Pfam" id="PF01123"/>
    </source>
</evidence>
<protein>
    <submittedName>
        <fullName evidence="9">Staphylococcal enterotoxin-like W</fullName>
    </submittedName>
</protein>
<dbReference type="InterPro" id="IPR006177">
    <property type="entry name" value="Toxin_bac"/>
</dbReference>
<dbReference type="SUPFAM" id="SSF50203">
    <property type="entry name" value="Bacterial enterotoxins"/>
    <property type="match status" value="1"/>
</dbReference>
<dbReference type="AlphaFoldDB" id="A0A6M8B1R6"/>
<name>A0A6M8B1R6_STAAU</name>
<evidence type="ECO:0000259" key="8">
    <source>
        <dbReference type="Pfam" id="PF02876"/>
    </source>
</evidence>
<evidence type="ECO:0000256" key="5">
    <source>
        <dbReference type="ARBA" id="ARBA00022861"/>
    </source>
</evidence>